<dbReference type="GO" id="GO:0008803">
    <property type="term" value="F:bis(5'-nucleosyl)-tetraphosphatase (symmetrical) activity"/>
    <property type="evidence" value="ECO:0007669"/>
    <property type="project" value="TreeGrafter"/>
</dbReference>
<dbReference type="AlphaFoldDB" id="A0A9D9I9I5"/>
<dbReference type="EMBL" id="JADIMF010000023">
    <property type="protein sequence ID" value="MBO8468479.1"/>
    <property type="molecule type" value="Genomic_DNA"/>
</dbReference>
<name>A0A9D9I9I5_9SPIO</name>
<dbReference type="GO" id="GO:0016791">
    <property type="term" value="F:phosphatase activity"/>
    <property type="evidence" value="ECO:0007669"/>
    <property type="project" value="TreeGrafter"/>
</dbReference>
<accession>A0A9D9I9I5</accession>
<dbReference type="Proteomes" id="UP000810292">
    <property type="component" value="Unassembled WGS sequence"/>
</dbReference>
<evidence type="ECO:0000313" key="3">
    <source>
        <dbReference type="Proteomes" id="UP000810292"/>
    </source>
</evidence>
<feature type="domain" description="Calcineurin-like phosphoesterase" evidence="1">
    <location>
        <begin position="1"/>
        <end position="158"/>
    </location>
</feature>
<evidence type="ECO:0000313" key="2">
    <source>
        <dbReference type="EMBL" id="MBO8468479.1"/>
    </source>
</evidence>
<organism evidence="2 3">
    <name type="scientific">Candidatus Ornithospirochaeta stercoravium</name>
    <dbReference type="NCBI Taxonomy" id="2840897"/>
    <lineage>
        <taxon>Bacteria</taxon>
        <taxon>Pseudomonadati</taxon>
        <taxon>Spirochaetota</taxon>
        <taxon>Spirochaetia</taxon>
        <taxon>Spirochaetales</taxon>
        <taxon>Spirochaetaceae</taxon>
        <taxon>Spirochaetaceae incertae sedis</taxon>
        <taxon>Candidatus Ornithospirochaeta</taxon>
    </lineage>
</organism>
<comment type="caution">
    <text evidence="2">The sequence shown here is derived from an EMBL/GenBank/DDBJ whole genome shotgun (WGS) entry which is preliminary data.</text>
</comment>
<gene>
    <name evidence="2" type="ORF">IAA72_01670</name>
</gene>
<dbReference type="InterPro" id="IPR004843">
    <property type="entry name" value="Calcineurin-like_PHP"/>
</dbReference>
<dbReference type="InterPro" id="IPR050126">
    <property type="entry name" value="Ap4A_hydrolase"/>
</dbReference>
<proteinExistence type="predicted"/>
<protein>
    <submittedName>
        <fullName evidence="2">Metallophosphoesterase</fullName>
    </submittedName>
</protein>
<dbReference type="SUPFAM" id="SSF56300">
    <property type="entry name" value="Metallo-dependent phosphatases"/>
    <property type="match status" value="1"/>
</dbReference>
<dbReference type="Gene3D" id="3.60.21.10">
    <property type="match status" value="1"/>
</dbReference>
<dbReference type="PANTHER" id="PTHR42850">
    <property type="entry name" value="METALLOPHOSPHOESTERASE"/>
    <property type="match status" value="1"/>
</dbReference>
<dbReference type="Pfam" id="PF00149">
    <property type="entry name" value="Metallophos"/>
    <property type="match status" value="1"/>
</dbReference>
<reference evidence="2" key="1">
    <citation type="submission" date="2020-10" db="EMBL/GenBank/DDBJ databases">
        <authorList>
            <person name="Gilroy R."/>
        </authorList>
    </citation>
    <scope>NUCLEOTIDE SEQUENCE</scope>
    <source>
        <strain evidence="2">14700</strain>
    </source>
</reference>
<sequence>MRNLIIGDTHGSYERLMEVLSKASFDPESDNLYSTGDLADRGEGCVDVIRYLFSLPNFFPVLGNHDLWLLDYLVYGDIEDIWYDYNGGHVTVRDFDMKNVSKSEREKIAERISSTPLLRFSSKWIIAHAGIPFSESMDFLEDFSNKTPEKQRDSFHRDYFVWDREYVDQASEYERAKEEGLDDDYFALPPDTEGRILFVGHTPFIKLFSSEAYHVIDLDTGGFHPAGCMTVMDMDTLEYWQSGKDGKMTLSFER</sequence>
<dbReference type="GO" id="GO:0110154">
    <property type="term" value="P:RNA decapping"/>
    <property type="evidence" value="ECO:0007669"/>
    <property type="project" value="TreeGrafter"/>
</dbReference>
<dbReference type="PANTHER" id="PTHR42850:SF11">
    <property type="entry name" value="BIS(5'-NUCLEOSYL)-TETRAPHOSPHATASE [SYMMETRICAL]"/>
    <property type="match status" value="1"/>
</dbReference>
<evidence type="ECO:0000259" key="1">
    <source>
        <dbReference type="Pfam" id="PF00149"/>
    </source>
</evidence>
<reference evidence="2" key="2">
    <citation type="journal article" date="2021" name="PeerJ">
        <title>Extensive microbial diversity within the chicken gut microbiome revealed by metagenomics and culture.</title>
        <authorList>
            <person name="Gilroy R."/>
            <person name="Ravi A."/>
            <person name="Getino M."/>
            <person name="Pursley I."/>
            <person name="Horton D.L."/>
            <person name="Alikhan N.F."/>
            <person name="Baker D."/>
            <person name="Gharbi K."/>
            <person name="Hall N."/>
            <person name="Watson M."/>
            <person name="Adriaenssens E.M."/>
            <person name="Foster-Nyarko E."/>
            <person name="Jarju S."/>
            <person name="Secka A."/>
            <person name="Antonio M."/>
            <person name="Oren A."/>
            <person name="Chaudhuri R.R."/>
            <person name="La Ragione R."/>
            <person name="Hildebrand F."/>
            <person name="Pallen M.J."/>
        </authorList>
    </citation>
    <scope>NUCLEOTIDE SEQUENCE</scope>
    <source>
        <strain evidence="2">14700</strain>
    </source>
</reference>
<dbReference type="GO" id="GO:0005737">
    <property type="term" value="C:cytoplasm"/>
    <property type="evidence" value="ECO:0007669"/>
    <property type="project" value="TreeGrafter"/>
</dbReference>
<dbReference type="InterPro" id="IPR029052">
    <property type="entry name" value="Metallo-depent_PP-like"/>
</dbReference>